<protein>
    <submittedName>
        <fullName evidence="1">Uncharacterized protein</fullName>
    </submittedName>
</protein>
<gene>
    <name evidence="1" type="ORF">PXEA_LOCUS28817</name>
</gene>
<comment type="caution">
    <text evidence="1">The sequence shown here is derived from an EMBL/GenBank/DDBJ whole genome shotgun (WGS) entry which is preliminary data.</text>
</comment>
<evidence type="ECO:0000313" key="2">
    <source>
        <dbReference type="Proteomes" id="UP000784294"/>
    </source>
</evidence>
<sequence>MTRPTTLLAKPLGIYQVHIPTLEMIMHTMDSRQGVRTNRTRSCRMWNSSSPSIRNAVCAYSPINPASRCIRGITSTQKFVHPSSLHLAFRASISHTAGTLESPSRHNNALTL</sequence>
<dbReference type="AlphaFoldDB" id="A0A3S5B3J3"/>
<keyword evidence="2" id="KW-1185">Reference proteome</keyword>
<organism evidence="1 2">
    <name type="scientific">Protopolystoma xenopodis</name>
    <dbReference type="NCBI Taxonomy" id="117903"/>
    <lineage>
        <taxon>Eukaryota</taxon>
        <taxon>Metazoa</taxon>
        <taxon>Spiralia</taxon>
        <taxon>Lophotrochozoa</taxon>
        <taxon>Platyhelminthes</taxon>
        <taxon>Monogenea</taxon>
        <taxon>Polyopisthocotylea</taxon>
        <taxon>Polystomatidea</taxon>
        <taxon>Polystomatidae</taxon>
        <taxon>Protopolystoma</taxon>
    </lineage>
</organism>
<accession>A0A3S5B3J3</accession>
<dbReference type="Proteomes" id="UP000784294">
    <property type="component" value="Unassembled WGS sequence"/>
</dbReference>
<name>A0A3S5B3J3_9PLAT</name>
<dbReference type="EMBL" id="CAAALY010249696">
    <property type="protein sequence ID" value="VEL35377.1"/>
    <property type="molecule type" value="Genomic_DNA"/>
</dbReference>
<evidence type="ECO:0000313" key="1">
    <source>
        <dbReference type="EMBL" id="VEL35377.1"/>
    </source>
</evidence>
<proteinExistence type="predicted"/>
<reference evidence="1" key="1">
    <citation type="submission" date="2018-11" db="EMBL/GenBank/DDBJ databases">
        <authorList>
            <consortium name="Pathogen Informatics"/>
        </authorList>
    </citation>
    <scope>NUCLEOTIDE SEQUENCE</scope>
</reference>